<name>A0AAV5TEM3_9BILA</name>
<dbReference type="Proteomes" id="UP001432027">
    <property type="component" value="Unassembled WGS sequence"/>
</dbReference>
<reference evidence="2" key="1">
    <citation type="submission" date="2023-10" db="EMBL/GenBank/DDBJ databases">
        <title>Genome assembly of Pristionchus species.</title>
        <authorList>
            <person name="Yoshida K."/>
            <person name="Sommer R.J."/>
        </authorList>
    </citation>
    <scope>NUCLEOTIDE SEQUENCE</scope>
    <source>
        <strain evidence="2">RS0144</strain>
    </source>
</reference>
<dbReference type="InterPro" id="IPR001810">
    <property type="entry name" value="F-box_dom"/>
</dbReference>
<gene>
    <name evidence="2" type="ORF">PENTCL1PPCAC_13609</name>
</gene>
<feature type="domain" description="F-box" evidence="1">
    <location>
        <begin position="1"/>
        <end position="44"/>
    </location>
</feature>
<protein>
    <recommendedName>
        <fullName evidence="1">F-box domain-containing protein</fullName>
    </recommendedName>
</protein>
<dbReference type="EMBL" id="BTSX01000003">
    <property type="protein sequence ID" value="GMS91434.1"/>
    <property type="molecule type" value="Genomic_DNA"/>
</dbReference>
<proteinExistence type="predicted"/>
<comment type="caution">
    <text evidence="2">The sequence shown here is derived from an EMBL/GenBank/DDBJ whole genome shotgun (WGS) entry which is preliminary data.</text>
</comment>
<accession>A0AAV5TEM3</accession>
<dbReference type="PROSITE" id="PS50181">
    <property type="entry name" value="FBOX"/>
    <property type="match status" value="1"/>
</dbReference>
<evidence type="ECO:0000259" key="1">
    <source>
        <dbReference type="PROSITE" id="PS50181"/>
    </source>
</evidence>
<evidence type="ECO:0000313" key="3">
    <source>
        <dbReference type="Proteomes" id="UP001432027"/>
    </source>
</evidence>
<sequence>LALPDVFLRDLFKKLEIKDRLILRLTCRAFEKLVAETNAGFFSVGILMPNNYPPYSDDNLGELRIQFGSAEFKINATEVELNQFLQFRDCLFNGISFDVFVITLRDSPILLDFVREIIKKFQIRELHIDSVEKEMQLEWMMQLMKDFPNSAFHVNLSFPPSTAKLLELPHMEVLEISQYEIQDISAELFFNLLDAHTNLNLNDVALTPDDWMSTIRIISTDNRKRRVRLWVKGSNVISWLATCGITDATEDGDVGKFTDVLTPHSDADDIALFTYRECKVLIDHFHWISGDDPVRVE</sequence>
<dbReference type="SMART" id="SM00256">
    <property type="entry name" value="FBOX"/>
    <property type="match status" value="1"/>
</dbReference>
<feature type="non-terminal residue" evidence="2">
    <location>
        <position position="1"/>
    </location>
</feature>
<evidence type="ECO:0000313" key="2">
    <source>
        <dbReference type="EMBL" id="GMS91434.1"/>
    </source>
</evidence>
<keyword evidence="3" id="KW-1185">Reference proteome</keyword>
<feature type="non-terminal residue" evidence="2">
    <location>
        <position position="297"/>
    </location>
</feature>
<organism evidence="2 3">
    <name type="scientific">Pristionchus entomophagus</name>
    <dbReference type="NCBI Taxonomy" id="358040"/>
    <lineage>
        <taxon>Eukaryota</taxon>
        <taxon>Metazoa</taxon>
        <taxon>Ecdysozoa</taxon>
        <taxon>Nematoda</taxon>
        <taxon>Chromadorea</taxon>
        <taxon>Rhabditida</taxon>
        <taxon>Rhabditina</taxon>
        <taxon>Diplogasteromorpha</taxon>
        <taxon>Diplogasteroidea</taxon>
        <taxon>Neodiplogasteridae</taxon>
        <taxon>Pristionchus</taxon>
    </lineage>
</organism>
<dbReference type="Pfam" id="PF00646">
    <property type="entry name" value="F-box"/>
    <property type="match status" value="1"/>
</dbReference>
<dbReference type="AlphaFoldDB" id="A0AAV5TEM3"/>